<sequence length="160" mass="19085">MMKRQILILLYLLSVNLTYSQTNKYENIYFIKFKVYQKEFNTGVPFAEVCITDKKDSYIFNCTSTDFDGYAFFHINPNKYNIDSTYLRIRILIGNAQNEYGKPIEITLNRISLLKDCTLENDIRITLYDYNILSEKEYERHRKKYGLMPERQPLKAVDVK</sequence>
<protein>
    <submittedName>
        <fullName evidence="1">Uncharacterized protein</fullName>
    </submittedName>
</protein>
<dbReference type="AlphaFoldDB" id="A0A645H0C5"/>
<gene>
    <name evidence="1" type="ORF">SDC9_179916</name>
</gene>
<accession>A0A645H0C5</accession>
<dbReference type="EMBL" id="VSSQ01084448">
    <property type="protein sequence ID" value="MPN32438.1"/>
    <property type="molecule type" value="Genomic_DNA"/>
</dbReference>
<name>A0A645H0C5_9ZZZZ</name>
<comment type="caution">
    <text evidence="1">The sequence shown here is derived from an EMBL/GenBank/DDBJ whole genome shotgun (WGS) entry which is preliminary data.</text>
</comment>
<proteinExistence type="predicted"/>
<reference evidence="1" key="1">
    <citation type="submission" date="2019-08" db="EMBL/GenBank/DDBJ databases">
        <authorList>
            <person name="Kucharzyk K."/>
            <person name="Murdoch R.W."/>
            <person name="Higgins S."/>
            <person name="Loffler F."/>
        </authorList>
    </citation>
    <scope>NUCLEOTIDE SEQUENCE</scope>
</reference>
<evidence type="ECO:0000313" key="1">
    <source>
        <dbReference type="EMBL" id="MPN32438.1"/>
    </source>
</evidence>
<organism evidence="1">
    <name type="scientific">bioreactor metagenome</name>
    <dbReference type="NCBI Taxonomy" id="1076179"/>
    <lineage>
        <taxon>unclassified sequences</taxon>
        <taxon>metagenomes</taxon>
        <taxon>ecological metagenomes</taxon>
    </lineage>
</organism>